<dbReference type="InterPro" id="IPR036772">
    <property type="entry name" value="SRCR-like_dom_sf"/>
</dbReference>
<evidence type="ECO:0000256" key="3">
    <source>
        <dbReference type="ARBA" id="ARBA00022729"/>
    </source>
</evidence>
<dbReference type="PRINTS" id="PR00258">
    <property type="entry name" value="SPERACTRCPTR"/>
</dbReference>
<name>S4RL53_PETMA</name>
<feature type="disulfide bond" evidence="7">
    <location>
        <begin position="120"/>
        <end position="184"/>
    </location>
</feature>
<keyword evidence="3" id="KW-0732">Signal</keyword>
<feature type="disulfide bond" evidence="7">
    <location>
        <begin position="439"/>
        <end position="503"/>
    </location>
</feature>
<dbReference type="FunFam" id="3.10.250.10:FF:000003">
    <property type="entry name" value="Deleted in malignant brain tumors 1"/>
    <property type="match status" value="5"/>
</dbReference>
<feature type="domain" description="SRCR" evidence="8">
    <location>
        <begin position="1"/>
        <end position="91"/>
    </location>
</feature>
<feature type="disulfide bond" evidence="7">
    <location>
        <begin position="334"/>
        <end position="398"/>
    </location>
</feature>
<dbReference type="SMART" id="SM00202">
    <property type="entry name" value="SR"/>
    <property type="match status" value="7"/>
</dbReference>
<evidence type="ECO:0000256" key="4">
    <source>
        <dbReference type="ARBA" id="ARBA00022737"/>
    </source>
</evidence>
<dbReference type="FunFam" id="3.10.250.10:FF:000006">
    <property type="entry name" value="neurotrypsin isoform X2"/>
    <property type="match status" value="1"/>
</dbReference>
<feature type="disulfide bond" evidence="7">
    <location>
        <begin position="16"/>
        <end position="80"/>
    </location>
</feature>
<sequence length="700" mass="73339">QGRVEVLFNGSWGTVCDDYWDMNDAQVVCRKIGCGAALSAPSNAYFGQGNGTIWLDDVICNGSESSLGNCPHLPWGQHNCVHAEDAGVICSESAIRLVGGGGPCQGRVEVFYSGSWGTVCDDFWDIIDAQVVCRMVGCGAALSAPSNAYFGQGIGTIWLDDVRCNGSESFLGPCSHRPWGQHDCSHSEDASVVCSETAIRLVGGGGSPCQGRVEVLYAGSWGTVCDDFWDINDAQVVCRKVGCGAALSAPSNAYFGQGNGTIWLDDVTCNGSEASLGNCPHLSWGQHNCVHAEDAGVICSVTFSPESAIRLVGGGGPCQGRVEVFYSGSWGTVCDDFWDIIDAQVVCRMVGCGAALSAPSNAYFGQGIGTIWLDDVRCNGSESFLGPCSHRPWGQHDCSHSEDASVVCSETAIRLVGGGGSPCQGRVEVLYAGSWGTVCDDFWDINDAQVVCRKVGCGAALSAPSNAYFGQGNGTIWLDDVTCNGSEASLGNCPHLLWGQHNCVHAEDAGVICSAITFSPESAIRLVGGGGPCQGRVEVLYSGSWGTVCDDFWDIIDAQVVCRMVGCGAALSAPSNAYFGQGIGTIWLDDVRCNGSESFLGPCSHRPWGQHDCSHSEDASVVCSGTETAIRLVGGGGSPCQGRVEVLYAGSWGTVCDDFWDINDAQVVCRKVGCGAALSAPSNAYFGQGNGTIWLDDVTC</sequence>
<dbReference type="AlphaFoldDB" id="S4RL53"/>
<dbReference type="PANTHER" id="PTHR19331:SF22">
    <property type="entry name" value="DELETED IN MALIGNANT BRAIN TUMORS 1 PROTEIN"/>
    <property type="match status" value="1"/>
</dbReference>
<feature type="domain" description="SRCR" evidence="8">
    <location>
        <begin position="413"/>
        <end position="514"/>
    </location>
</feature>
<evidence type="ECO:0000256" key="5">
    <source>
        <dbReference type="ARBA" id="ARBA00023157"/>
    </source>
</evidence>
<dbReference type="Ensembl" id="ENSPMAT00000005967.1">
    <property type="protein sequence ID" value="ENSPMAP00000005939.1"/>
    <property type="gene ID" value="ENSPMAG00000005399.1"/>
</dbReference>
<feature type="domain" description="SRCR" evidence="8">
    <location>
        <begin position="630"/>
        <end position="700"/>
    </location>
</feature>
<feature type="domain" description="SRCR" evidence="8">
    <location>
        <begin position="199"/>
        <end position="300"/>
    </location>
</feature>
<comment type="caution">
    <text evidence="7">Lacks conserved residue(s) required for the propagation of feature annotation.</text>
</comment>
<dbReference type="SUPFAM" id="SSF56487">
    <property type="entry name" value="SRCR-like"/>
    <property type="match status" value="7"/>
</dbReference>
<feature type="disulfide bond" evidence="7">
    <location>
        <begin position="164"/>
        <end position="174"/>
    </location>
</feature>
<keyword evidence="5 7" id="KW-1015">Disulfide bond</keyword>
<accession>S4RL53</accession>
<feature type="disulfide bond" evidence="7">
    <location>
        <begin position="238"/>
        <end position="299"/>
    </location>
</feature>
<reference evidence="9" key="2">
    <citation type="submission" date="2025-09" db="UniProtKB">
        <authorList>
            <consortium name="Ensembl"/>
        </authorList>
    </citation>
    <scope>IDENTIFICATION</scope>
</reference>
<keyword evidence="4" id="KW-0677">Repeat</keyword>
<feature type="disulfide bond" evidence="7">
    <location>
        <begin position="452"/>
        <end position="513"/>
    </location>
</feature>
<dbReference type="HOGENOM" id="CLU_002555_0_3_1"/>
<dbReference type="InterPro" id="IPR001190">
    <property type="entry name" value="SRCR"/>
</dbReference>
<feature type="disulfide bond" evidence="7">
    <location>
        <begin position="269"/>
        <end position="279"/>
    </location>
</feature>
<dbReference type="FunFam" id="3.10.250.10:FF:000001">
    <property type="entry name" value="Lysyl oxidase 4 isoform X1"/>
    <property type="match status" value="1"/>
</dbReference>
<feature type="domain" description="SRCR" evidence="8">
    <location>
        <begin position="309"/>
        <end position="409"/>
    </location>
</feature>
<evidence type="ECO:0000259" key="8">
    <source>
        <dbReference type="PROSITE" id="PS50287"/>
    </source>
</evidence>
<evidence type="ECO:0000313" key="9">
    <source>
        <dbReference type="Ensembl" id="ENSPMAP00000005939.1"/>
    </source>
</evidence>
<feature type="disulfide bond" evidence="7">
    <location>
        <begin position="549"/>
        <end position="613"/>
    </location>
</feature>
<organism evidence="9">
    <name type="scientific">Petromyzon marinus</name>
    <name type="common">Sea lamprey</name>
    <dbReference type="NCBI Taxonomy" id="7757"/>
    <lineage>
        <taxon>Eukaryota</taxon>
        <taxon>Metazoa</taxon>
        <taxon>Chordata</taxon>
        <taxon>Craniata</taxon>
        <taxon>Vertebrata</taxon>
        <taxon>Cyclostomata</taxon>
        <taxon>Hyperoartia</taxon>
        <taxon>Petromyzontiformes</taxon>
        <taxon>Petromyzontidae</taxon>
        <taxon>Petromyzon</taxon>
    </lineage>
</organism>
<feature type="disulfide bond" evidence="7">
    <location>
        <begin position="593"/>
        <end position="603"/>
    </location>
</feature>
<feature type="disulfide bond" evidence="7">
    <location>
        <begin position="60"/>
        <end position="70"/>
    </location>
</feature>
<feature type="domain" description="SRCR" evidence="8">
    <location>
        <begin position="95"/>
        <end position="195"/>
    </location>
</feature>
<protein>
    <recommendedName>
        <fullName evidence="8">SRCR domain-containing protein</fullName>
    </recommendedName>
</protein>
<dbReference type="PANTHER" id="PTHR19331">
    <property type="entry name" value="SCAVENGER RECEPTOR DOMAIN-CONTAINING"/>
    <property type="match status" value="1"/>
</dbReference>
<evidence type="ECO:0000256" key="1">
    <source>
        <dbReference type="ARBA" id="ARBA00004613"/>
    </source>
</evidence>
<evidence type="ECO:0000256" key="7">
    <source>
        <dbReference type="PROSITE-ProRule" id="PRU00196"/>
    </source>
</evidence>
<keyword evidence="2" id="KW-0964">Secreted</keyword>
<dbReference type="OMA" id="FYDELQC"/>
<evidence type="ECO:0000256" key="6">
    <source>
        <dbReference type="ARBA" id="ARBA00023180"/>
    </source>
</evidence>
<dbReference type="PROSITE" id="PS50287">
    <property type="entry name" value="SRCR_2"/>
    <property type="match status" value="7"/>
</dbReference>
<feature type="disulfide bond" evidence="7">
    <location>
        <begin position="562"/>
        <end position="623"/>
    </location>
</feature>
<dbReference type="PROSITE" id="PS00420">
    <property type="entry name" value="SRCR_1"/>
    <property type="match status" value="6"/>
</dbReference>
<feature type="disulfide bond" evidence="7">
    <location>
        <begin position="347"/>
        <end position="408"/>
    </location>
</feature>
<dbReference type="Pfam" id="PF00530">
    <property type="entry name" value="SRCR"/>
    <property type="match status" value="7"/>
</dbReference>
<feature type="disulfide bond" evidence="7">
    <location>
        <begin position="483"/>
        <end position="493"/>
    </location>
</feature>
<dbReference type="GeneTree" id="ENSGT00950000183145"/>
<dbReference type="Gene3D" id="3.10.250.10">
    <property type="entry name" value="SRCR-like domain"/>
    <property type="match status" value="7"/>
</dbReference>
<feature type="disulfide bond" evidence="7">
    <location>
        <begin position="133"/>
        <end position="194"/>
    </location>
</feature>
<feature type="disulfide bond" evidence="7">
    <location>
        <begin position="378"/>
        <end position="388"/>
    </location>
</feature>
<dbReference type="GO" id="GO:0016020">
    <property type="term" value="C:membrane"/>
    <property type="evidence" value="ECO:0007669"/>
    <property type="project" value="InterPro"/>
</dbReference>
<evidence type="ECO:0000256" key="2">
    <source>
        <dbReference type="ARBA" id="ARBA00022525"/>
    </source>
</evidence>
<reference evidence="9" key="1">
    <citation type="submission" date="2025-08" db="UniProtKB">
        <authorList>
            <consortium name="Ensembl"/>
        </authorList>
    </citation>
    <scope>IDENTIFICATION</scope>
</reference>
<feature type="domain" description="SRCR" evidence="8">
    <location>
        <begin position="524"/>
        <end position="624"/>
    </location>
</feature>
<feature type="disulfide bond" evidence="7">
    <location>
        <begin position="29"/>
        <end position="90"/>
    </location>
</feature>
<dbReference type="STRING" id="7757.ENSPMAP00000005939"/>
<proteinExistence type="predicted"/>
<comment type="subcellular location">
    <subcellularLocation>
        <location evidence="1">Secreted</location>
    </subcellularLocation>
</comment>
<feature type="disulfide bond" evidence="7">
    <location>
        <begin position="225"/>
        <end position="289"/>
    </location>
</feature>
<keyword evidence="6" id="KW-0325">Glycoprotein</keyword>